<reference evidence="1" key="1">
    <citation type="submission" date="2022-12" db="EMBL/GenBank/DDBJ databases">
        <title>Reference genome sequencing for broad-spectrum identification of bacterial and archaeal isolates by mass spectrometry.</title>
        <authorList>
            <person name="Sekiguchi Y."/>
            <person name="Tourlousse D.M."/>
        </authorList>
    </citation>
    <scope>NUCLEOTIDE SEQUENCE</scope>
    <source>
        <strain evidence="1">10succ1</strain>
    </source>
</reference>
<accession>A0A9W6LPM1</accession>
<protein>
    <submittedName>
        <fullName evidence="1">Uncharacterized protein</fullName>
    </submittedName>
</protein>
<evidence type="ECO:0000313" key="1">
    <source>
        <dbReference type="EMBL" id="GLI57737.1"/>
    </source>
</evidence>
<comment type="caution">
    <text evidence="1">The sequence shown here is derived from an EMBL/GenBank/DDBJ whole genome shotgun (WGS) entry which is preliminary data.</text>
</comment>
<sequence>MKLWECIHYRKLAHHEPSCQKGIPLHLCSGDCGQNMTLGEWREILKKIPYKKKIGDAT</sequence>
<evidence type="ECO:0000313" key="2">
    <source>
        <dbReference type="Proteomes" id="UP001144471"/>
    </source>
</evidence>
<gene>
    <name evidence="1" type="ORF">PM10SUCC1_32510</name>
</gene>
<proteinExistence type="predicted"/>
<dbReference type="EMBL" id="BSDY01000023">
    <property type="protein sequence ID" value="GLI57737.1"/>
    <property type="molecule type" value="Genomic_DNA"/>
</dbReference>
<dbReference type="RefSeq" id="WP_281837413.1">
    <property type="nucleotide sequence ID" value="NZ_BSDY01000023.1"/>
</dbReference>
<dbReference type="AlphaFoldDB" id="A0A9W6LPM1"/>
<keyword evidence="2" id="KW-1185">Reference proteome</keyword>
<dbReference type="Proteomes" id="UP001144471">
    <property type="component" value="Unassembled WGS sequence"/>
</dbReference>
<organism evidence="1 2">
    <name type="scientific">Propionigenium maris DSM 9537</name>
    <dbReference type="NCBI Taxonomy" id="1123000"/>
    <lineage>
        <taxon>Bacteria</taxon>
        <taxon>Fusobacteriati</taxon>
        <taxon>Fusobacteriota</taxon>
        <taxon>Fusobacteriia</taxon>
        <taxon>Fusobacteriales</taxon>
        <taxon>Fusobacteriaceae</taxon>
        <taxon>Propionigenium</taxon>
    </lineage>
</organism>
<name>A0A9W6LPM1_9FUSO</name>